<dbReference type="Proteomes" id="UP000886667">
    <property type="component" value="Unassembled WGS sequence"/>
</dbReference>
<dbReference type="AlphaFoldDB" id="A0A9E4T3U3"/>
<evidence type="ECO:0000313" key="1">
    <source>
        <dbReference type="EMBL" id="MCG7948480.1"/>
    </source>
</evidence>
<dbReference type="InterPro" id="IPR021734">
    <property type="entry name" value="DUF3303"/>
</dbReference>
<dbReference type="EMBL" id="JAEPCM010000708">
    <property type="protein sequence ID" value="MCG7948480.1"/>
    <property type="molecule type" value="Genomic_DNA"/>
</dbReference>
<comment type="caution">
    <text evidence="1">The sequence shown here is derived from an EMBL/GenBank/DDBJ whole genome shotgun (WGS) entry which is preliminary data.</text>
</comment>
<name>A0A9E4T3U3_9GAMM</name>
<accession>A0A9E4T3U3</accession>
<proteinExistence type="predicted"/>
<dbReference type="Pfam" id="PF11746">
    <property type="entry name" value="DUF3303"/>
    <property type="match status" value="1"/>
</dbReference>
<reference evidence="1" key="1">
    <citation type="journal article" date="2021" name="Proc. Natl. Acad. Sci. U.S.A.">
        <title>Global biogeography of chemosynthetic symbionts reveals both localized and globally distributed symbiont groups. .</title>
        <authorList>
            <person name="Osvatic J.T."/>
            <person name="Wilkins L.G.E."/>
            <person name="Leibrecht L."/>
            <person name="Leray M."/>
            <person name="Zauner S."/>
            <person name="Polzin J."/>
            <person name="Camacho Y."/>
            <person name="Gros O."/>
            <person name="van Gils J.A."/>
            <person name="Eisen J.A."/>
            <person name="Petersen J.M."/>
            <person name="Yuen B."/>
        </authorList>
    </citation>
    <scope>NUCLEOTIDE SEQUENCE</scope>
    <source>
        <strain evidence="1">MAGclacostrist064TRANS</strain>
    </source>
</reference>
<protein>
    <submittedName>
        <fullName evidence="1">DUF3303 domain-containing protein</fullName>
    </submittedName>
</protein>
<organism evidence="1 2">
    <name type="scientific">Candidatus Thiodiazotropha taylori</name>
    <dbReference type="NCBI Taxonomy" id="2792791"/>
    <lineage>
        <taxon>Bacteria</taxon>
        <taxon>Pseudomonadati</taxon>
        <taxon>Pseudomonadota</taxon>
        <taxon>Gammaproteobacteria</taxon>
        <taxon>Chromatiales</taxon>
        <taxon>Sedimenticolaceae</taxon>
        <taxon>Candidatus Thiodiazotropha</taxon>
    </lineage>
</organism>
<evidence type="ECO:0000313" key="2">
    <source>
        <dbReference type="Proteomes" id="UP000886667"/>
    </source>
</evidence>
<gene>
    <name evidence="1" type="ORF">JAZ07_19235</name>
</gene>
<sequence length="134" mass="15515">MIIGSWQRTTLQEVGGRFASGEHAIPPEPCTLITRWHDPSSKRFWLVVDTPDAKIIQEWLSRWTDIIDWETFTVLYDQEVGEMLSRLLQSYQDCLNGVLADNTPLPLSEQVTDRFKHHHRGSLVGQQKAQLTLW</sequence>